<keyword evidence="3" id="KW-0378">Hydrolase</keyword>
<dbReference type="InterPro" id="IPR001969">
    <property type="entry name" value="Aspartic_peptidase_AS"/>
</dbReference>
<keyword evidence="7" id="KW-1185">Reference proteome</keyword>
<keyword evidence="3" id="KW-0645">Protease</keyword>
<feature type="domain" description="Peptidase A1" evidence="5">
    <location>
        <begin position="1"/>
        <end position="304"/>
    </location>
</feature>
<evidence type="ECO:0000256" key="4">
    <source>
        <dbReference type="SAM" id="MobiDB-lite"/>
    </source>
</evidence>
<dbReference type="PANTHER" id="PTHR47966:SF75">
    <property type="entry name" value="ENDOPEPTIDASE (CTSD), PUTATIVE (AFU_ORTHOLOGUE AFUA_4G07040)-RELATED"/>
    <property type="match status" value="1"/>
</dbReference>
<feature type="non-terminal residue" evidence="6">
    <location>
        <position position="1"/>
    </location>
</feature>
<keyword evidence="2 3" id="KW-0064">Aspartyl protease</keyword>
<dbReference type="SUPFAM" id="SSF50630">
    <property type="entry name" value="Acid proteases"/>
    <property type="match status" value="1"/>
</dbReference>
<evidence type="ECO:0000256" key="1">
    <source>
        <dbReference type="ARBA" id="ARBA00007447"/>
    </source>
</evidence>
<comment type="similarity">
    <text evidence="1 3">Belongs to the peptidase A1 family.</text>
</comment>
<evidence type="ECO:0000313" key="6">
    <source>
        <dbReference type="EMBL" id="KAL0564097.1"/>
    </source>
</evidence>
<gene>
    <name evidence="6" type="ORF">V5O48_017959</name>
</gene>
<reference evidence="6 7" key="1">
    <citation type="submission" date="2024-02" db="EMBL/GenBank/DDBJ databases">
        <title>A draft genome for the cacao thread blight pathogen Marasmius crinis-equi.</title>
        <authorList>
            <person name="Cohen S.P."/>
            <person name="Baruah I.K."/>
            <person name="Amoako-Attah I."/>
            <person name="Bukari Y."/>
            <person name="Meinhardt L.W."/>
            <person name="Bailey B.A."/>
        </authorList>
    </citation>
    <scope>NUCLEOTIDE SEQUENCE [LARGE SCALE GENOMIC DNA]</scope>
    <source>
        <strain evidence="6 7">GH-76</strain>
    </source>
</reference>
<dbReference type="Pfam" id="PF00026">
    <property type="entry name" value="Asp"/>
    <property type="match status" value="1"/>
</dbReference>
<dbReference type="CDD" id="cd05471">
    <property type="entry name" value="pepsin_like"/>
    <property type="match status" value="1"/>
</dbReference>
<evidence type="ECO:0000256" key="3">
    <source>
        <dbReference type="RuleBase" id="RU000454"/>
    </source>
</evidence>
<evidence type="ECO:0000313" key="7">
    <source>
        <dbReference type="Proteomes" id="UP001465976"/>
    </source>
</evidence>
<dbReference type="PROSITE" id="PS51767">
    <property type="entry name" value="PEPTIDASE_A1"/>
    <property type="match status" value="1"/>
</dbReference>
<accession>A0ABR3EMK1</accession>
<dbReference type="InterPro" id="IPR034164">
    <property type="entry name" value="Pepsin-like_dom"/>
</dbReference>
<dbReference type="Gene3D" id="2.40.70.10">
    <property type="entry name" value="Acid Proteases"/>
    <property type="match status" value="2"/>
</dbReference>
<dbReference type="InterPro" id="IPR021109">
    <property type="entry name" value="Peptidase_aspartic_dom_sf"/>
</dbReference>
<proteinExistence type="inferred from homology"/>
<dbReference type="EMBL" id="JBAHYK010002988">
    <property type="protein sequence ID" value="KAL0564097.1"/>
    <property type="molecule type" value="Genomic_DNA"/>
</dbReference>
<dbReference type="PROSITE" id="PS00141">
    <property type="entry name" value="ASP_PROTEASE"/>
    <property type="match status" value="1"/>
</dbReference>
<feature type="compositionally biased region" description="Basic residues" evidence="4">
    <location>
        <begin position="1"/>
        <end position="12"/>
    </location>
</feature>
<dbReference type="PANTHER" id="PTHR47966">
    <property type="entry name" value="BETA-SITE APP-CLEAVING ENZYME, ISOFORM A-RELATED"/>
    <property type="match status" value="1"/>
</dbReference>
<feature type="region of interest" description="Disordered" evidence="4">
    <location>
        <begin position="1"/>
        <end position="38"/>
    </location>
</feature>
<evidence type="ECO:0000256" key="2">
    <source>
        <dbReference type="ARBA" id="ARBA00022750"/>
    </source>
</evidence>
<protein>
    <recommendedName>
        <fullName evidence="5">Peptidase A1 domain-containing protein</fullName>
    </recommendedName>
</protein>
<organism evidence="6 7">
    <name type="scientific">Marasmius crinis-equi</name>
    <dbReference type="NCBI Taxonomy" id="585013"/>
    <lineage>
        <taxon>Eukaryota</taxon>
        <taxon>Fungi</taxon>
        <taxon>Dikarya</taxon>
        <taxon>Basidiomycota</taxon>
        <taxon>Agaricomycotina</taxon>
        <taxon>Agaricomycetes</taxon>
        <taxon>Agaricomycetidae</taxon>
        <taxon>Agaricales</taxon>
        <taxon>Marasmiineae</taxon>
        <taxon>Marasmiaceae</taxon>
        <taxon>Marasmius</taxon>
    </lineage>
</organism>
<dbReference type="InterPro" id="IPR033121">
    <property type="entry name" value="PEPTIDASE_A1"/>
</dbReference>
<name>A0ABR3EMK1_9AGAR</name>
<sequence>AGVRGSGKRGFRRQANANGCGNHNFLGPQSSTSFQDSQQPFQVTYGTGAVAGTIVQDDIVVAGLKLTGHTFGTAQLETQDFSDDSVPFDGLMGLAQSTLSEQKTLTPIEALAKNGLVQDAITSYKIPRAADNKNDGEITFGGLDTAKFDQQSLVTFDNVNKQGFWEGAMDSVTVDGQDTQLQGRTAILDTGTTLIIAPAQDAAAVHQLIQGAQSDGQGGFVIPCTFNQTVALSFGGASFEIDPRDMLVGGGQPVAQDPQTGDQFCLSGISEGNVGGAQEWLVGDVFLKNAYFSTDVGKNTVSLAKLV</sequence>
<feature type="compositionally biased region" description="Polar residues" evidence="4">
    <location>
        <begin position="15"/>
        <end position="38"/>
    </location>
</feature>
<dbReference type="Proteomes" id="UP001465976">
    <property type="component" value="Unassembled WGS sequence"/>
</dbReference>
<dbReference type="InterPro" id="IPR001461">
    <property type="entry name" value="Aspartic_peptidase_A1"/>
</dbReference>
<evidence type="ECO:0000259" key="5">
    <source>
        <dbReference type="PROSITE" id="PS51767"/>
    </source>
</evidence>
<dbReference type="PRINTS" id="PR00792">
    <property type="entry name" value="PEPSIN"/>
</dbReference>
<comment type="caution">
    <text evidence="6">The sequence shown here is derived from an EMBL/GenBank/DDBJ whole genome shotgun (WGS) entry which is preliminary data.</text>
</comment>